<dbReference type="InterPro" id="IPR011057">
    <property type="entry name" value="Mss4-like_sf"/>
</dbReference>
<dbReference type="PROSITE" id="PS51790">
    <property type="entry name" value="MSRB"/>
    <property type="match status" value="1"/>
</dbReference>
<sequence>MMKNDDHYKEKLSEDAFKVCRLGATEMPFSGKYNDHWEHGVYTCACCDAPLFNSDTKFNAGCGWPSFLQSIEGKICYLPDNSHNMVRTEIQCLNCQSHLGHVFDDGPEPTGKRYCVNSLSLSFTPSN</sequence>
<dbReference type="Pfam" id="PF01641">
    <property type="entry name" value="SelR"/>
    <property type="match status" value="1"/>
</dbReference>
<dbReference type="GO" id="GO:0030091">
    <property type="term" value="P:protein repair"/>
    <property type="evidence" value="ECO:0007669"/>
    <property type="project" value="InterPro"/>
</dbReference>
<evidence type="ECO:0000256" key="5">
    <source>
        <dbReference type="ARBA" id="ARBA00022723"/>
    </source>
</evidence>
<dbReference type="Gene3D" id="2.170.150.20">
    <property type="entry name" value="Peptide methionine sulfoxide reductase"/>
    <property type="match status" value="1"/>
</dbReference>
<dbReference type="GO" id="GO:0033743">
    <property type="term" value="F:peptide-methionine (R)-S-oxide reductase activity"/>
    <property type="evidence" value="ECO:0007669"/>
    <property type="project" value="UniProtKB-EC"/>
</dbReference>
<dbReference type="InterPro" id="IPR028427">
    <property type="entry name" value="Met_Sox_Rdtase_MsrB"/>
</dbReference>
<organism evidence="11 12">
    <name type="scientific">Thalassotalea marina</name>
    <dbReference type="NCBI Taxonomy" id="1673741"/>
    <lineage>
        <taxon>Bacteria</taxon>
        <taxon>Pseudomonadati</taxon>
        <taxon>Pseudomonadota</taxon>
        <taxon>Gammaproteobacteria</taxon>
        <taxon>Alteromonadales</taxon>
        <taxon>Colwelliaceae</taxon>
        <taxon>Thalassotalea</taxon>
    </lineage>
</organism>
<evidence type="ECO:0000256" key="2">
    <source>
        <dbReference type="ARBA" id="ARBA00007174"/>
    </source>
</evidence>
<dbReference type="AlphaFoldDB" id="A0A919BJ82"/>
<accession>A0A919BJ82</accession>
<dbReference type="EC" id="1.8.4.12" evidence="3"/>
<dbReference type="FunFam" id="2.170.150.20:FF:000001">
    <property type="entry name" value="Peptide methionine sulfoxide reductase MsrB"/>
    <property type="match status" value="1"/>
</dbReference>
<keyword evidence="6" id="KW-0862">Zinc</keyword>
<protein>
    <recommendedName>
        <fullName evidence="4">Peptide methionine sulfoxide reductase MsrB</fullName>
        <ecNumber evidence="3">1.8.4.12</ecNumber>
    </recommendedName>
    <alternativeName>
        <fullName evidence="9">Peptide-methionine (R)-S-oxide reductase</fullName>
    </alternativeName>
</protein>
<evidence type="ECO:0000256" key="9">
    <source>
        <dbReference type="ARBA" id="ARBA00075819"/>
    </source>
</evidence>
<comment type="caution">
    <text evidence="11">The sequence shown here is derived from an EMBL/GenBank/DDBJ whole genome shotgun (WGS) entry which is preliminary data.</text>
</comment>
<feature type="domain" description="MsrB" evidence="10">
    <location>
        <begin position="5"/>
        <end position="126"/>
    </location>
</feature>
<comment type="cofactor">
    <cofactor evidence="1">
        <name>Zn(2+)</name>
        <dbReference type="ChEBI" id="CHEBI:29105"/>
    </cofactor>
</comment>
<evidence type="ECO:0000256" key="7">
    <source>
        <dbReference type="ARBA" id="ARBA00023002"/>
    </source>
</evidence>
<dbReference type="PANTHER" id="PTHR10173">
    <property type="entry name" value="METHIONINE SULFOXIDE REDUCTASE"/>
    <property type="match status" value="1"/>
</dbReference>
<dbReference type="EMBL" id="BNCK01000004">
    <property type="protein sequence ID" value="GHF92437.1"/>
    <property type="molecule type" value="Genomic_DNA"/>
</dbReference>
<comment type="similarity">
    <text evidence="2">Belongs to the MsrB Met sulfoxide reductase family.</text>
</comment>
<evidence type="ECO:0000256" key="1">
    <source>
        <dbReference type="ARBA" id="ARBA00001947"/>
    </source>
</evidence>
<name>A0A919BJ82_9GAMM</name>
<reference evidence="11" key="2">
    <citation type="submission" date="2020-09" db="EMBL/GenBank/DDBJ databases">
        <authorList>
            <person name="Sun Q."/>
            <person name="Kim S."/>
        </authorList>
    </citation>
    <scope>NUCLEOTIDE SEQUENCE</scope>
    <source>
        <strain evidence="11">KCTC 42731</strain>
    </source>
</reference>
<dbReference type="Proteomes" id="UP000623842">
    <property type="component" value="Unassembled WGS sequence"/>
</dbReference>
<dbReference type="GO" id="GO:0006979">
    <property type="term" value="P:response to oxidative stress"/>
    <property type="evidence" value="ECO:0007669"/>
    <property type="project" value="InterPro"/>
</dbReference>
<comment type="catalytic activity">
    <reaction evidence="8">
        <text>L-methionyl-[protein] + [thioredoxin]-disulfide + H2O = L-methionyl-(R)-S-oxide-[protein] + [thioredoxin]-dithiol</text>
        <dbReference type="Rhea" id="RHEA:24164"/>
        <dbReference type="Rhea" id="RHEA-COMP:10698"/>
        <dbReference type="Rhea" id="RHEA-COMP:10700"/>
        <dbReference type="Rhea" id="RHEA-COMP:12313"/>
        <dbReference type="Rhea" id="RHEA-COMP:12314"/>
        <dbReference type="ChEBI" id="CHEBI:15377"/>
        <dbReference type="ChEBI" id="CHEBI:16044"/>
        <dbReference type="ChEBI" id="CHEBI:29950"/>
        <dbReference type="ChEBI" id="CHEBI:45764"/>
        <dbReference type="ChEBI" id="CHEBI:50058"/>
        <dbReference type="EC" id="1.8.4.12"/>
    </reaction>
</comment>
<evidence type="ECO:0000256" key="6">
    <source>
        <dbReference type="ARBA" id="ARBA00022833"/>
    </source>
</evidence>
<keyword evidence="12" id="KW-1185">Reference proteome</keyword>
<gene>
    <name evidence="11" type="primary">msrB</name>
    <name evidence="11" type="ORF">GCM10017161_20700</name>
</gene>
<reference evidence="11" key="1">
    <citation type="journal article" date="2014" name="Int. J. Syst. Evol. Microbiol.">
        <title>Complete genome sequence of Corynebacterium casei LMG S-19264T (=DSM 44701T), isolated from a smear-ripened cheese.</title>
        <authorList>
            <consortium name="US DOE Joint Genome Institute (JGI-PGF)"/>
            <person name="Walter F."/>
            <person name="Albersmeier A."/>
            <person name="Kalinowski J."/>
            <person name="Ruckert C."/>
        </authorList>
    </citation>
    <scope>NUCLEOTIDE SEQUENCE</scope>
    <source>
        <strain evidence="11">KCTC 42731</strain>
    </source>
</reference>
<evidence type="ECO:0000256" key="4">
    <source>
        <dbReference type="ARBA" id="ARBA00021130"/>
    </source>
</evidence>
<evidence type="ECO:0000313" key="11">
    <source>
        <dbReference type="EMBL" id="GHF92437.1"/>
    </source>
</evidence>
<proteinExistence type="inferred from homology"/>
<evidence type="ECO:0000256" key="8">
    <source>
        <dbReference type="ARBA" id="ARBA00048488"/>
    </source>
</evidence>
<dbReference type="NCBIfam" id="TIGR00357">
    <property type="entry name" value="peptide-methionine (R)-S-oxide reductase MsrB"/>
    <property type="match status" value="1"/>
</dbReference>
<evidence type="ECO:0000313" key="12">
    <source>
        <dbReference type="Proteomes" id="UP000623842"/>
    </source>
</evidence>
<evidence type="ECO:0000259" key="10">
    <source>
        <dbReference type="PROSITE" id="PS51790"/>
    </source>
</evidence>
<keyword evidence="7" id="KW-0560">Oxidoreductase</keyword>
<dbReference type="SUPFAM" id="SSF51316">
    <property type="entry name" value="Mss4-like"/>
    <property type="match status" value="1"/>
</dbReference>
<evidence type="ECO:0000256" key="3">
    <source>
        <dbReference type="ARBA" id="ARBA00012499"/>
    </source>
</evidence>
<keyword evidence="5" id="KW-0479">Metal-binding</keyword>
<dbReference type="GO" id="GO:0005737">
    <property type="term" value="C:cytoplasm"/>
    <property type="evidence" value="ECO:0007669"/>
    <property type="project" value="TreeGrafter"/>
</dbReference>
<dbReference type="PANTHER" id="PTHR10173:SF52">
    <property type="entry name" value="METHIONINE-R-SULFOXIDE REDUCTASE B1"/>
    <property type="match status" value="1"/>
</dbReference>
<dbReference type="GO" id="GO:0046872">
    <property type="term" value="F:metal ion binding"/>
    <property type="evidence" value="ECO:0007669"/>
    <property type="project" value="UniProtKB-KW"/>
</dbReference>
<dbReference type="InterPro" id="IPR002579">
    <property type="entry name" value="Met_Sox_Rdtase_MsrB_dom"/>
</dbReference>